<reference evidence="1 2" key="1">
    <citation type="submission" date="2020-07" db="EMBL/GenBank/DDBJ databases">
        <title>Complete Genome Sequence of an acetic acid bacterium, Acetobacter aceti JCM20276.</title>
        <authorList>
            <person name="Hirose Y."/>
            <person name="Mihara H."/>
        </authorList>
    </citation>
    <scope>NUCLEOTIDE SEQUENCE [LARGE SCALE GENOMIC DNA]</scope>
    <source>
        <strain evidence="1 2">JCM20276</strain>
    </source>
</reference>
<evidence type="ECO:0000313" key="1">
    <source>
        <dbReference type="EMBL" id="BCI68888.1"/>
    </source>
</evidence>
<evidence type="ECO:0000313" key="2">
    <source>
        <dbReference type="Proteomes" id="UP000515220"/>
    </source>
</evidence>
<protein>
    <submittedName>
        <fullName evidence="1">Uncharacterized protein</fullName>
    </submittedName>
</protein>
<accession>A0A6S6PM09</accession>
<dbReference type="EMBL" id="AP023326">
    <property type="protein sequence ID" value="BCI68888.1"/>
    <property type="molecule type" value="Genomic_DNA"/>
</dbReference>
<dbReference type="AlphaFoldDB" id="A0A6S6PM09"/>
<name>A0A6S6PM09_ACEAC</name>
<gene>
    <name evidence="1" type="ORF">AAJCM20276_35120</name>
</gene>
<sequence length="70" mass="8481">MNSDFNCLAVLPIRGSVFEHSLKRQKKIQKLSIRKKNDLQSAFYSLWDEYVFHEKESFDLMRFFAREIHL</sequence>
<organism evidence="1 2">
    <name type="scientific">Acetobacter aceti</name>
    <dbReference type="NCBI Taxonomy" id="435"/>
    <lineage>
        <taxon>Bacteria</taxon>
        <taxon>Pseudomonadati</taxon>
        <taxon>Pseudomonadota</taxon>
        <taxon>Alphaproteobacteria</taxon>
        <taxon>Acetobacterales</taxon>
        <taxon>Acetobacteraceae</taxon>
        <taxon>Acetobacter</taxon>
        <taxon>Acetobacter subgen. Acetobacter</taxon>
    </lineage>
</organism>
<dbReference type="Proteomes" id="UP000515220">
    <property type="component" value="Chromosome"/>
</dbReference>
<proteinExistence type="predicted"/>